<evidence type="ECO:0000313" key="4">
    <source>
        <dbReference type="Proteomes" id="UP001516023"/>
    </source>
</evidence>
<dbReference type="Proteomes" id="UP001516023">
    <property type="component" value="Unassembled WGS sequence"/>
</dbReference>
<dbReference type="Gene3D" id="3.40.30.10">
    <property type="entry name" value="Glutaredoxin"/>
    <property type="match status" value="1"/>
</dbReference>
<sequence>MTPIIGCIIFAFPCLICLKGIATAFSLTHPSNRRPRRAESSSRHLNDYYLQSTASSEDTIGEVSTKVRRVSICMGELCQCQGDYEYIGGAADAALQRLRSLDLPFPIDDVGCMGACGMGTMIAIDYENGDSIMTDGIEGAMNEMGLQMEFFESKGQSIAGVDDTLQDGDAVADSDMTSMGIQRSDNDSNRSRQLTDVRERMREEAARTDDQGNPWINMASYLAKKAIDKVIRRE</sequence>
<organism evidence="3 4">
    <name type="scientific">Cyclotella cryptica</name>
    <dbReference type="NCBI Taxonomy" id="29204"/>
    <lineage>
        <taxon>Eukaryota</taxon>
        <taxon>Sar</taxon>
        <taxon>Stramenopiles</taxon>
        <taxon>Ochrophyta</taxon>
        <taxon>Bacillariophyta</taxon>
        <taxon>Coscinodiscophyceae</taxon>
        <taxon>Thalassiosirophycidae</taxon>
        <taxon>Stephanodiscales</taxon>
        <taxon>Stephanodiscaceae</taxon>
        <taxon>Cyclotella</taxon>
    </lineage>
</organism>
<dbReference type="CDD" id="cd02980">
    <property type="entry name" value="TRX_Fd_family"/>
    <property type="match status" value="1"/>
</dbReference>
<comment type="caution">
    <text evidence="3">The sequence shown here is derived from an EMBL/GenBank/DDBJ whole genome shotgun (WGS) entry which is preliminary data.</text>
</comment>
<dbReference type="EMBL" id="JABMIG020000195">
    <property type="protein sequence ID" value="KAL3786392.1"/>
    <property type="molecule type" value="Genomic_DNA"/>
</dbReference>
<keyword evidence="4" id="KW-1185">Reference proteome</keyword>
<name>A0ABD3PFA9_9STRA</name>
<evidence type="ECO:0000256" key="1">
    <source>
        <dbReference type="SAM" id="MobiDB-lite"/>
    </source>
</evidence>
<feature type="chain" id="PRO_5044742349" evidence="2">
    <location>
        <begin position="25"/>
        <end position="234"/>
    </location>
</feature>
<keyword evidence="2" id="KW-0732">Signal</keyword>
<evidence type="ECO:0000313" key="3">
    <source>
        <dbReference type="EMBL" id="KAL3786392.1"/>
    </source>
</evidence>
<reference evidence="3 4" key="1">
    <citation type="journal article" date="2020" name="G3 (Bethesda)">
        <title>Improved Reference Genome for Cyclotella cryptica CCMP332, a Model for Cell Wall Morphogenesis, Salinity Adaptation, and Lipid Production in Diatoms (Bacillariophyta).</title>
        <authorList>
            <person name="Roberts W.R."/>
            <person name="Downey K.M."/>
            <person name="Ruck E.C."/>
            <person name="Traller J.C."/>
            <person name="Alverson A.J."/>
        </authorList>
    </citation>
    <scope>NUCLEOTIDE SEQUENCE [LARGE SCALE GENOMIC DNA]</scope>
    <source>
        <strain evidence="3 4">CCMP332</strain>
    </source>
</reference>
<dbReference type="AlphaFoldDB" id="A0ABD3PFA9"/>
<accession>A0ABD3PFA9</accession>
<feature type="signal peptide" evidence="2">
    <location>
        <begin position="1"/>
        <end position="24"/>
    </location>
</feature>
<feature type="region of interest" description="Disordered" evidence="1">
    <location>
        <begin position="176"/>
        <end position="211"/>
    </location>
</feature>
<feature type="compositionally biased region" description="Basic and acidic residues" evidence="1">
    <location>
        <begin position="184"/>
        <end position="210"/>
    </location>
</feature>
<evidence type="ECO:0000256" key="2">
    <source>
        <dbReference type="SAM" id="SignalP"/>
    </source>
</evidence>
<protein>
    <submittedName>
        <fullName evidence="3">Uncharacterized protein</fullName>
    </submittedName>
</protein>
<proteinExistence type="predicted"/>
<gene>
    <name evidence="3" type="ORF">HJC23_002949</name>
</gene>